<feature type="signal peptide" evidence="5">
    <location>
        <begin position="1"/>
        <end position="28"/>
    </location>
</feature>
<dbReference type="InterPro" id="IPR001876">
    <property type="entry name" value="Znf_RanBP2"/>
</dbReference>
<dbReference type="Gene3D" id="2.30.30.380">
    <property type="entry name" value="Zn-finger domain of Sec23/24"/>
    <property type="match status" value="1"/>
</dbReference>
<evidence type="ECO:0000313" key="8">
    <source>
        <dbReference type="Proteomes" id="UP001307889"/>
    </source>
</evidence>
<proteinExistence type="predicted"/>
<name>A0ABN7BGD2_9HEMI</name>
<evidence type="ECO:0000256" key="1">
    <source>
        <dbReference type="ARBA" id="ARBA00022723"/>
    </source>
</evidence>
<evidence type="ECO:0000313" key="7">
    <source>
        <dbReference type="EMBL" id="BET02735.1"/>
    </source>
</evidence>
<organism evidence="7 8">
    <name type="scientific">Nesidiocoris tenuis</name>
    <dbReference type="NCBI Taxonomy" id="355587"/>
    <lineage>
        <taxon>Eukaryota</taxon>
        <taxon>Metazoa</taxon>
        <taxon>Ecdysozoa</taxon>
        <taxon>Arthropoda</taxon>
        <taxon>Hexapoda</taxon>
        <taxon>Insecta</taxon>
        <taxon>Pterygota</taxon>
        <taxon>Neoptera</taxon>
        <taxon>Paraneoptera</taxon>
        <taxon>Hemiptera</taxon>
        <taxon>Heteroptera</taxon>
        <taxon>Panheteroptera</taxon>
        <taxon>Cimicomorpha</taxon>
        <taxon>Miridae</taxon>
        <taxon>Dicyphina</taxon>
        <taxon>Nesidiocoris</taxon>
    </lineage>
</organism>
<dbReference type="SMART" id="SM00547">
    <property type="entry name" value="ZnF_RBZ"/>
    <property type="match status" value="1"/>
</dbReference>
<evidence type="ECO:0000256" key="4">
    <source>
        <dbReference type="PROSITE-ProRule" id="PRU00322"/>
    </source>
</evidence>
<dbReference type="PROSITE" id="PS01358">
    <property type="entry name" value="ZF_RANBP2_1"/>
    <property type="match status" value="1"/>
</dbReference>
<reference evidence="7 8" key="1">
    <citation type="submission" date="2023-09" db="EMBL/GenBank/DDBJ databases">
        <title>Nesidiocoris tenuis whole genome shotgun sequence.</title>
        <authorList>
            <person name="Shibata T."/>
            <person name="Shimoda M."/>
            <person name="Kobayashi T."/>
            <person name="Uehara T."/>
        </authorList>
    </citation>
    <scope>NUCLEOTIDE SEQUENCE [LARGE SCALE GENOMIC DNA]</scope>
    <source>
        <strain evidence="7 8">Japan</strain>
    </source>
</reference>
<dbReference type="EMBL" id="AP028922">
    <property type="protein sequence ID" value="BET02735.1"/>
    <property type="molecule type" value="Genomic_DNA"/>
</dbReference>
<accession>A0ABN7BGD2</accession>
<dbReference type="SUPFAM" id="SSF90209">
    <property type="entry name" value="Ran binding protein zinc finger-like"/>
    <property type="match status" value="1"/>
</dbReference>
<evidence type="ECO:0000256" key="5">
    <source>
        <dbReference type="SAM" id="SignalP"/>
    </source>
</evidence>
<sequence>METLGKSRYGRGMCMVMLWHLGMTGWEACVYGAAETLKSRYGRRVSIQTCCRTDPAPVSLGISYPCFPFQEHMGPLLQAVKEQDVIAATVWSRSEQWATVEQLISAYTREGPGAAMDGVQSQWTCPYCTFLNPSHLNACEMCSLPR</sequence>
<feature type="chain" id="PRO_5047513972" evidence="5">
    <location>
        <begin position="29"/>
        <end position="146"/>
    </location>
</feature>
<keyword evidence="1" id="KW-0479">Metal-binding</keyword>
<gene>
    <name evidence="7" type="ORF">NTJ_15555</name>
</gene>
<evidence type="ECO:0000256" key="2">
    <source>
        <dbReference type="ARBA" id="ARBA00022771"/>
    </source>
</evidence>
<evidence type="ECO:0000259" key="6">
    <source>
        <dbReference type="PROSITE" id="PS50199"/>
    </source>
</evidence>
<dbReference type="Proteomes" id="UP001307889">
    <property type="component" value="Chromosome 14"/>
</dbReference>
<dbReference type="PROSITE" id="PS50199">
    <property type="entry name" value="ZF_RANBP2_2"/>
    <property type="match status" value="1"/>
</dbReference>
<keyword evidence="2 4" id="KW-0863">Zinc-finger</keyword>
<evidence type="ECO:0000256" key="3">
    <source>
        <dbReference type="ARBA" id="ARBA00022833"/>
    </source>
</evidence>
<dbReference type="InterPro" id="IPR036443">
    <property type="entry name" value="Znf_RanBP2_sf"/>
</dbReference>
<keyword evidence="8" id="KW-1185">Reference proteome</keyword>
<keyword evidence="5" id="KW-0732">Signal</keyword>
<protein>
    <submittedName>
        <fullName evidence="7">Nuclear protein localization</fullName>
    </submittedName>
</protein>
<keyword evidence="3" id="KW-0862">Zinc</keyword>
<feature type="domain" description="RanBP2-type" evidence="6">
    <location>
        <begin position="116"/>
        <end position="146"/>
    </location>
</feature>